<evidence type="ECO:0000313" key="2">
    <source>
        <dbReference type="Proteomes" id="UP001157353"/>
    </source>
</evidence>
<accession>A0ABQ6DV96</accession>
<evidence type="ECO:0000313" key="1">
    <source>
        <dbReference type="EMBL" id="GLS89008.1"/>
    </source>
</evidence>
<dbReference type="RefSeq" id="WP_284202133.1">
    <property type="nucleotide sequence ID" value="NZ_BSPQ01000001.1"/>
</dbReference>
<proteinExistence type="predicted"/>
<dbReference type="EMBL" id="BSPQ01000001">
    <property type="protein sequence ID" value="GLS89008.1"/>
    <property type="molecule type" value="Genomic_DNA"/>
</dbReference>
<reference evidence="2" key="1">
    <citation type="journal article" date="2019" name="Int. J. Syst. Evol. Microbiol.">
        <title>The Global Catalogue of Microorganisms (GCM) 10K type strain sequencing project: providing services to taxonomists for standard genome sequencing and annotation.</title>
        <authorList>
            <consortium name="The Broad Institute Genomics Platform"/>
            <consortium name="The Broad Institute Genome Sequencing Center for Infectious Disease"/>
            <person name="Wu L."/>
            <person name="Ma J."/>
        </authorList>
    </citation>
    <scope>NUCLEOTIDE SEQUENCE [LARGE SCALE GENOMIC DNA]</scope>
    <source>
        <strain evidence="2">NBRC 103166</strain>
    </source>
</reference>
<protein>
    <submittedName>
        <fullName evidence="1">Uncharacterized protein</fullName>
    </submittedName>
</protein>
<name>A0ABQ6DV96_9GAMM</name>
<sequence length="51" mass="6054">MYLVDHNRYLDEVDDKFVTDAYHSLSIEGYRVTHDLIEHVRSGDWNPEQSS</sequence>
<organism evidence="1 2">
    <name type="scientific">Psychromonas marina</name>
    <dbReference type="NCBI Taxonomy" id="88364"/>
    <lineage>
        <taxon>Bacteria</taxon>
        <taxon>Pseudomonadati</taxon>
        <taxon>Pseudomonadota</taxon>
        <taxon>Gammaproteobacteria</taxon>
        <taxon>Alteromonadales</taxon>
        <taxon>Psychromonadaceae</taxon>
        <taxon>Psychromonas</taxon>
    </lineage>
</organism>
<comment type="caution">
    <text evidence="1">The sequence shown here is derived from an EMBL/GenBank/DDBJ whole genome shotgun (WGS) entry which is preliminary data.</text>
</comment>
<keyword evidence="2" id="KW-1185">Reference proteome</keyword>
<dbReference type="Proteomes" id="UP001157353">
    <property type="component" value="Unassembled WGS sequence"/>
</dbReference>
<gene>
    <name evidence="1" type="ORF">GCM10007916_00750</name>
</gene>